<keyword evidence="3" id="KW-1185">Reference proteome</keyword>
<dbReference type="Proteomes" id="UP000031668">
    <property type="component" value="Unassembled WGS sequence"/>
</dbReference>
<evidence type="ECO:0000313" key="3">
    <source>
        <dbReference type="Proteomes" id="UP000031668"/>
    </source>
</evidence>
<keyword evidence="1" id="KW-1133">Transmembrane helix</keyword>
<dbReference type="AlphaFoldDB" id="A0A0C2MSS6"/>
<name>A0A0C2MSS6_THEKT</name>
<evidence type="ECO:0000313" key="2">
    <source>
        <dbReference type="EMBL" id="KII64752.1"/>
    </source>
</evidence>
<dbReference type="EMBL" id="JWZT01004114">
    <property type="protein sequence ID" value="KII64752.1"/>
    <property type="molecule type" value="Genomic_DNA"/>
</dbReference>
<evidence type="ECO:0000256" key="1">
    <source>
        <dbReference type="SAM" id="Phobius"/>
    </source>
</evidence>
<reference evidence="2 3" key="1">
    <citation type="journal article" date="2014" name="Genome Biol. Evol.">
        <title>The genome of the myxosporean Thelohanellus kitauei shows adaptations to nutrient acquisition within its fish host.</title>
        <authorList>
            <person name="Yang Y."/>
            <person name="Xiong J."/>
            <person name="Zhou Z."/>
            <person name="Huo F."/>
            <person name="Miao W."/>
            <person name="Ran C."/>
            <person name="Liu Y."/>
            <person name="Zhang J."/>
            <person name="Feng J."/>
            <person name="Wang M."/>
            <person name="Wang M."/>
            <person name="Wang L."/>
            <person name="Yao B."/>
        </authorList>
    </citation>
    <scope>NUCLEOTIDE SEQUENCE [LARGE SCALE GENOMIC DNA]</scope>
    <source>
        <strain evidence="2">Wuqing</strain>
    </source>
</reference>
<comment type="caution">
    <text evidence="2">The sequence shown here is derived from an EMBL/GenBank/DDBJ whole genome shotgun (WGS) entry which is preliminary data.</text>
</comment>
<accession>A0A0C2MSS6</accession>
<gene>
    <name evidence="2" type="ORF">RF11_06644</name>
</gene>
<keyword evidence="1" id="KW-0812">Transmembrane</keyword>
<organism evidence="2 3">
    <name type="scientific">Thelohanellus kitauei</name>
    <name type="common">Myxosporean</name>
    <dbReference type="NCBI Taxonomy" id="669202"/>
    <lineage>
        <taxon>Eukaryota</taxon>
        <taxon>Metazoa</taxon>
        <taxon>Cnidaria</taxon>
        <taxon>Myxozoa</taxon>
        <taxon>Myxosporea</taxon>
        <taxon>Bivalvulida</taxon>
        <taxon>Platysporina</taxon>
        <taxon>Myxobolidae</taxon>
        <taxon>Thelohanellus</taxon>
    </lineage>
</organism>
<sequence>MLKKLSLEATLTNIINIPNWMLAINFLEILIFFLYHLKIDTKSFRISFVSKWTSEIGEYNMVSQVENVVNISVDKGIADIVVLGKQDDLPTVLKDASSPNLGHSND</sequence>
<protein>
    <submittedName>
        <fullName evidence="2">Uncharacterized protein</fullName>
    </submittedName>
</protein>
<proteinExistence type="predicted"/>
<keyword evidence="1" id="KW-0472">Membrane</keyword>
<feature type="transmembrane region" description="Helical" evidence="1">
    <location>
        <begin position="20"/>
        <end position="37"/>
    </location>
</feature>